<keyword evidence="5" id="KW-0436">Ligase</keyword>
<dbReference type="AlphaFoldDB" id="A0AAN6P5S5"/>
<dbReference type="GO" id="GO:0005829">
    <property type="term" value="C:cytosol"/>
    <property type="evidence" value="ECO:0007669"/>
    <property type="project" value="TreeGrafter"/>
</dbReference>
<dbReference type="GO" id="GO:0005524">
    <property type="term" value="F:ATP binding"/>
    <property type="evidence" value="ECO:0007669"/>
    <property type="project" value="UniProtKB-KW"/>
</dbReference>
<dbReference type="GO" id="GO:0003723">
    <property type="term" value="F:RNA binding"/>
    <property type="evidence" value="ECO:0007669"/>
    <property type="project" value="TreeGrafter"/>
</dbReference>
<evidence type="ECO:0000256" key="2">
    <source>
        <dbReference type="ARBA" id="ARBA00005312"/>
    </source>
</evidence>
<keyword evidence="4" id="KW-0963">Cytoplasm</keyword>
<evidence type="ECO:0000256" key="10">
    <source>
        <dbReference type="ARBA" id="ARBA00047904"/>
    </source>
</evidence>
<accession>A0AAN6P5S5</accession>
<dbReference type="PROSITE" id="PS50862">
    <property type="entry name" value="AA_TRNA_LIGASE_II"/>
    <property type="match status" value="1"/>
</dbReference>
<dbReference type="Gene3D" id="3.30.930.10">
    <property type="entry name" value="Bira Bifunctional Protein, Domain 2"/>
    <property type="match status" value="1"/>
</dbReference>
<dbReference type="SUPFAM" id="SSF55681">
    <property type="entry name" value="Class II aaRS and biotin synthetases"/>
    <property type="match status" value="1"/>
</dbReference>
<evidence type="ECO:0000256" key="9">
    <source>
        <dbReference type="ARBA" id="ARBA00023146"/>
    </source>
</evidence>
<evidence type="ECO:0000313" key="12">
    <source>
        <dbReference type="EMBL" id="KAK4031265.1"/>
    </source>
</evidence>
<evidence type="ECO:0000256" key="3">
    <source>
        <dbReference type="ARBA" id="ARBA00012841"/>
    </source>
</evidence>
<dbReference type="GO" id="GO:0004815">
    <property type="term" value="F:aspartate-tRNA ligase activity"/>
    <property type="evidence" value="ECO:0007669"/>
    <property type="project" value="UniProtKB-EC"/>
</dbReference>
<evidence type="ECO:0000259" key="11">
    <source>
        <dbReference type="PROSITE" id="PS50862"/>
    </source>
</evidence>
<reference evidence="13" key="1">
    <citation type="journal article" date="2023" name="Mol. Phylogenet. Evol.">
        <title>Genome-scale phylogeny and comparative genomics of the fungal order Sordariales.</title>
        <authorList>
            <person name="Hensen N."/>
            <person name="Bonometti L."/>
            <person name="Westerberg I."/>
            <person name="Brannstrom I.O."/>
            <person name="Guillou S."/>
            <person name="Cros-Aarteil S."/>
            <person name="Calhoun S."/>
            <person name="Haridas S."/>
            <person name="Kuo A."/>
            <person name="Mondo S."/>
            <person name="Pangilinan J."/>
            <person name="Riley R."/>
            <person name="LaButti K."/>
            <person name="Andreopoulos B."/>
            <person name="Lipzen A."/>
            <person name="Chen C."/>
            <person name="Yan M."/>
            <person name="Daum C."/>
            <person name="Ng V."/>
            <person name="Clum A."/>
            <person name="Steindorff A."/>
            <person name="Ohm R.A."/>
            <person name="Martin F."/>
            <person name="Silar P."/>
            <person name="Natvig D.O."/>
            <person name="Lalanne C."/>
            <person name="Gautier V."/>
            <person name="Ament-Velasquez S.L."/>
            <person name="Kruys A."/>
            <person name="Hutchinson M.I."/>
            <person name="Powell A.J."/>
            <person name="Barry K."/>
            <person name="Miller A.N."/>
            <person name="Grigoriev I.V."/>
            <person name="Debuchy R."/>
            <person name="Gladieux P."/>
            <person name="Hiltunen Thoren M."/>
            <person name="Johannesson H."/>
        </authorList>
    </citation>
    <scope>NUCLEOTIDE SEQUENCE [LARGE SCALE GENOMIC DNA]</scope>
    <source>
        <strain evidence="13">CBS 284.82</strain>
    </source>
</reference>
<keyword evidence="7" id="KW-0067">ATP-binding</keyword>
<evidence type="ECO:0000256" key="1">
    <source>
        <dbReference type="ARBA" id="ARBA00004496"/>
    </source>
</evidence>
<sequence length="481" mass="54418">MTTASAGPDRGDFAKDNYSDSLFPREIKSTLTHLRDIGEQHVDSSVKVRAWIQNTQMQGKKMAFVELREEGSWSIQGLVVAGTDVSREIVKWVGSLNLESFVSVEATVKRPLGLVKSCYVTNYELHLSKVFCKAPAPEVLGLSLVAVNKAAICVDEEEVVDSIENLTVKVLVVPGASLATYISNPVIYKRTPVAQAISDVRIAVRKLFTKYIDVRDFNLFEPPCLIGTASEGGTEVFTLPYFGKRAYLVQSVQFYKQIEIAGGRKKVYSIGPSFRAENSNTWRHLTEFFVIDLETKIENHYHKVIYLLEDLLLYIFRQLEVHVYLKEVRISFANSQKLLRKEGPIEFRNVSDDKDISTPQEKTDFYIINKFLESARPFYAIPDPENPAVTNTFDFFIRSQEILSSGQRIYYPVVLEDRIRAKGIDPSSLGIKEYLDIFKSAGVPLYSGRGIGLDRVVAWYLALPTVHLAAYYPRTPKRLLL</sequence>
<comment type="similarity">
    <text evidence="2">Belongs to the class-II aminoacyl-tRNA synthetase family. Type 2 subfamily.</text>
</comment>
<dbReference type="InterPro" id="IPR004523">
    <property type="entry name" value="Asp-tRNA_synthase_2"/>
</dbReference>
<proteinExistence type="inferred from homology"/>
<comment type="subcellular location">
    <subcellularLocation>
        <location evidence="1">Cytoplasm</location>
    </subcellularLocation>
</comment>
<name>A0AAN6P5S5_9PEZI</name>
<keyword evidence="8" id="KW-0648">Protein biosynthesis</keyword>
<evidence type="ECO:0000256" key="7">
    <source>
        <dbReference type="ARBA" id="ARBA00022840"/>
    </source>
</evidence>
<dbReference type="EMBL" id="MU854919">
    <property type="protein sequence ID" value="KAK4031265.1"/>
    <property type="molecule type" value="Genomic_DNA"/>
</dbReference>
<dbReference type="PRINTS" id="PR01042">
    <property type="entry name" value="TRNASYNTHASP"/>
</dbReference>
<evidence type="ECO:0000256" key="4">
    <source>
        <dbReference type="ARBA" id="ARBA00022490"/>
    </source>
</evidence>
<dbReference type="Proteomes" id="UP001303115">
    <property type="component" value="Unassembled WGS sequence"/>
</dbReference>
<dbReference type="InterPro" id="IPR006195">
    <property type="entry name" value="aa-tRNA-synth_II"/>
</dbReference>
<dbReference type="SUPFAM" id="SSF50249">
    <property type="entry name" value="Nucleic acid-binding proteins"/>
    <property type="match status" value="1"/>
</dbReference>
<feature type="domain" description="Aminoacyl-transfer RNA synthetases class-II family profile" evidence="11">
    <location>
        <begin position="198"/>
        <end position="473"/>
    </location>
</feature>
<evidence type="ECO:0000256" key="5">
    <source>
        <dbReference type="ARBA" id="ARBA00022598"/>
    </source>
</evidence>
<dbReference type="EC" id="6.1.1.12" evidence="3"/>
<dbReference type="InterPro" id="IPR004364">
    <property type="entry name" value="Aa-tRNA-synt_II"/>
</dbReference>
<evidence type="ECO:0000313" key="13">
    <source>
        <dbReference type="Proteomes" id="UP001303115"/>
    </source>
</evidence>
<protein>
    <recommendedName>
        <fullName evidence="3">aspartate--tRNA ligase</fullName>
        <ecNumber evidence="3">6.1.1.12</ecNumber>
    </recommendedName>
</protein>
<dbReference type="PANTHER" id="PTHR43450">
    <property type="entry name" value="ASPARTYL-TRNA SYNTHETASE"/>
    <property type="match status" value="1"/>
</dbReference>
<dbReference type="GO" id="GO:0017101">
    <property type="term" value="C:aminoacyl-tRNA synthetase multienzyme complex"/>
    <property type="evidence" value="ECO:0007669"/>
    <property type="project" value="TreeGrafter"/>
</dbReference>
<dbReference type="InterPro" id="IPR002312">
    <property type="entry name" value="Asp/Asn-tRNA-synth_IIb"/>
</dbReference>
<dbReference type="InterPro" id="IPR012340">
    <property type="entry name" value="NA-bd_OB-fold"/>
</dbReference>
<keyword evidence="9" id="KW-0030">Aminoacyl-tRNA synthetase</keyword>
<dbReference type="Gene3D" id="2.40.50.140">
    <property type="entry name" value="Nucleic acid-binding proteins"/>
    <property type="match status" value="1"/>
</dbReference>
<dbReference type="Pfam" id="PF00152">
    <property type="entry name" value="tRNA-synt_2"/>
    <property type="match status" value="1"/>
</dbReference>
<dbReference type="CDD" id="cd04320">
    <property type="entry name" value="AspRS_cyto_N"/>
    <property type="match status" value="1"/>
</dbReference>
<keyword evidence="13" id="KW-1185">Reference proteome</keyword>
<comment type="caution">
    <text evidence="12">The sequence shown here is derived from an EMBL/GenBank/DDBJ whole genome shotgun (WGS) entry which is preliminary data.</text>
</comment>
<gene>
    <name evidence="12" type="ORF">C8A01DRAFT_51591</name>
</gene>
<evidence type="ECO:0000256" key="8">
    <source>
        <dbReference type="ARBA" id="ARBA00022917"/>
    </source>
</evidence>
<comment type="catalytic activity">
    <reaction evidence="10">
        <text>tRNA(Asp) + L-aspartate + ATP = L-aspartyl-tRNA(Asp) + AMP + diphosphate</text>
        <dbReference type="Rhea" id="RHEA:19649"/>
        <dbReference type="Rhea" id="RHEA-COMP:9660"/>
        <dbReference type="Rhea" id="RHEA-COMP:9678"/>
        <dbReference type="ChEBI" id="CHEBI:29991"/>
        <dbReference type="ChEBI" id="CHEBI:30616"/>
        <dbReference type="ChEBI" id="CHEBI:33019"/>
        <dbReference type="ChEBI" id="CHEBI:78442"/>
        <dbReference type="ChEBI" id="CHEBI:78516"/>
        <dbReference type="ChEBI" id="CHEBI:456215"/>
        <dbReference type="EC" id="6.1.1.12"/>
    </reaction>
</comment>
<dbReference type="InterPro" id="IPR045864">
    <property type="entry name" value="aa-tRNA-synth_II/BPL/LPL"/>
</dbReference>
<evidence type="ECO:0000256" key="6">
    <source>
        <dbReference type="ARBA" id="ARBA00022741"/>
    </source>
</evidence>
<dbReference type="PANTHER" id="PTHR43450:SF1">
    <property type="entry name" value="ASPARTATE--TRNA LIGASE, CYTOPLASMIC"/>
    <property type="match status" value="1"/>
</dbReference>
<dbReference type="GO" id="GO:0006422">
    <property type="term" value="P:aspartyl-tRNA aminoacylation"/>
    <property type="evidence" value="ECO:0007669"/>
    <property type="project" value="InterPro"/>
</dbReference>
<keyword evidence="6" id="KW-0547">Nucleotide-binding</keyword>
<organism evidence="12 13">
    <name type="scientific">Parachaetomium inaequale</name>
    <dbReference type="NCBI Taxonomy" id="2588326"/>
    <lineage>
        <taxon>Eukaryota</taxon>
        <taxon>Fungi</taxon>
        <taxon>Dikarya</taxon>
        <taxon>Ascomycota</taxon>
        <taxon>Pezizomycotina</taxon>
        <taxon>Sordariomycetes</taxon>
        <taxon>Sordariomycetidae</taxon>
        <taxon>Sordariales</taxon>
        <taxon>Chaetomiaceae</taxon>
        <taxon>Parachaetomium</taxon>
    </lineage>
</organism>